<dbReference type="Proteomes" id="UP001163835">
    <property type="component" value="Unassembled WGS sequence"/>
</dbReference>
<evidence type="ECO:0000313" key="2">
    <source>
        <dbReference type="Proteomes" id="UP001163835"/>
    </source>
</evidence>
<evidence type="ECO:0000313" key="1">
    <source>
        <dbReference type="EMBL" id="KAJ3805650.1"/>
    </source>
</evidence>
<dbReference type="EMBL" id="MU795555">
    <property type="protein sequence ID" value="KAJ3805650.1"/>
    <property type="molecule type" value="Genomic_DNA"/>
</dbReference>
<protein>
    <submittedName>
        <fullName evidence="1">Uncharacterized protein</fullName>
    </submittedName>
</protein>
<reference evidence="1" key="1">
    <citation type="submission" date="2022-09" db="EMBL/GenBank/DDBJ databases">
        <title>A Global Phylogenomic Analysis of the Shiitake Genus Lentinula.</title>
        <authorList>
            <consortium name="DOE Joint Genome Institute"/>
            <person name="Sierra-Patev S."/>
            <person name="Min B."/>
            <person name="Naranjo-Ortiz M."/>
            <person name="Looney B."/>
            <person name="Konkel Z."/>
            <person name="Slot J.C."/>
            <person name="Sakamoto Y."/>
            <person name="Steenwyk J.L."/>
            <person name="Rokas A."/>
            <person name="Carro J."/>
            <person name="Camarero S."/>
            <person name="Ferreira P."/>
            <person name="Molpeceres G."/>
            <person name="Ruiz-Duenas F.J."/>
            <person name="Serrano A."/>
            <person name="Henrissat B."/>
            <person name="Drula E."/>
            <person name="Hughes K.W."/>
            <person name="Mata J.L."/>
            <person name="Ishikawa N.K."/>
            <person name="Vargas-Isla R."/>
            <person name="Ushijima S."/>
            <person name="Smith C.A."/>
            <person name="Ahrendt S."/>
            <person name="Andreopoulos W."/>
            <person name="He G."/>
            <person name="Labutti K."/>
            <person name="Lipzen A."/>
            <person name="Ng V."/>
            <person name="Riley R."/>
            <person name="Sandor L."/>
            <person name="Barry K."/>
            <person name="Martinez A.T."/>
            <person name="Xiao Y."/>
            <person name="Gibbons J.G."/>
            <person name="Terashima K."/>
            <person name="Grigoriev I.V."/>
            <person name="Hibbett D.S."/>
        </authorList>
    </citation>
    <scope>NUCLEOTIDE SEQUENCE</scope>
    <source>
        <strain evidence="1">TMI1499</strain>
    </source>
</reference>
<name>A0ACC1TMB8_9AGAR</name>
<organism evidence="1 2">
    <name type="scientific">Lentinula aff. lateritia</name>
    <dbReference type="NCBI Taxonomy" id="2804960"/>
    <lineage>
        <taxon>Eukaryota</taxon>
        <taxon>Fungi</taxon>
        <taxon>Dikarya</taxon>
        <taxon>Basidiomycota</taxon>
        <taxon>Agaricomycotina</taxon>
        <taxon>Agaricomycetes</taxon>
        <taxon>Agaricomycetidae</taxon>
        <taxon>Agaricales</taxon>
        <taxon>Marasmiineae</taxon>
        <taxon>Omphalotaceae</taxon>
        <taxon>Lentinula</taxon>
    </lineage>
</organism>
<comment type="caution">
    <text evidence="1">The sequence shown here is derived from an EMBL/GenBank/DDBJ whole genome shotgun (WGS) entry which is preliminary data.</text>
</comment>
<proteinExistence type="predicted"/>
<gene>
    <name evidence="1" type="ORF">F5876DRAFT_69608</name>
</gene>
<sequence>MASREQQNYENTKNFLYSHRSYKIANLGYTCLELKDRLGPFLHDQPWSVDITMNRDRDSRYQWAAILAQDAATKAHFYLMAANAPTRHLVYGQLRFLVICDIGELEMALQRVVSFLQNLEHYLAVNRLNQAIDNQAKDLVDDLKKLIVLKLDDFPINQNALDLFSPVIRTGQNPMPYRHLVTVDSICIWVGNGQLWINGSQYTQLLLLPSNGRQTEDNSYFVVGVDCQALFEAVVNLVIRESRGSDQGPK</sequence>
<accession>A0ACC1TMB8</accession>
<keyword evidence="2" id="KW-1185">Reference proteome</keyword>